<dbReference type="EMBL" id="MSDQ01000024">
    <property type="protein sequence ID" value="OLO11348.1"/>
    <property type="molecule type" value="Genomic_DNA"/>
</dbReference>
<keyword evidence="2" id="KW-1185">Reference proteome</keyword>
<proteinExistence type="predicted"/>
<dbReference type="AlphaFoldDB" id="A0A1Q8TCJ2"/>
<name>A0A1Q8TCJ2_9GAMM</name>
<sequence>MSMPQRRLYRCRACQVEVFIKATRRPLEARCPECKASDFEGVEMAGAHPRASVDGLLAKALELEGGESRDFARRSEKSASRDI</sequence>
<dbReference type="STRING" id="223900.GCA_000821045_01071"/>
<evidence type="ECO:0000313" key="2">
    <source>
        <dbReference type="Proteomes" id="UP000186806"/>
    </source>
</evidence>
<protein>
    <submittedName>
        <fullName evidence="1">Uncharacterized protein</fullName>
    </submittedName>
</protein>
<reference evidence="1 2" key="1">
    <citation type="submission" date="2016-12" db="EMBL/GenBank/DDBJ databases">
        <title>Draft genome sequences of strains Salinicola socius SMB35, Salinicola sp. MH3R3-1 and Chromohalobacter sp. SMB17 from the Verkhnekamsk potash mining region of Russia.</title>
        <authorList>
            <person name="Mavrodi D.V."/>
            <person name="Olsson B.E."/>
            <person name="Korsakova E.S."/>
            <person name="Pyankova A."/>
            <person name="Mavrodi O.V."/>
            <person name="Plotnikova E.G."/>
        </authorList>
    </citation>
    <scope>NUCLEOTIDE SEQUENCE [LARGE SCALE GENOMIC DNA]</scope>
    <source>
        <strain evidence="1 2">SMB17</strain>
    </source>
</reference>
<accession>A0A1Q8TCJ2</accession>
<organism evidence="1 2">
    <name type="scientific">Chromohalobacter japonicus</name>
    <dbReference type="NCBI Taxonomy" id="223900"/>
    <lineage>
        <taxon>Bacteria</taxon>
        <taxon>Pseudomonadati</taxon>
        <taxon>Pseudomonadota</taxon>
        <taxon>Gammaproteobacteria</taxon>
        <taxon>Oceanospirillales</taxon>
        <taxon>Halomonadaceae</taxon>
        <taxon>Chromohalobacter</taxon>
    </lineage>
</organism>
<dbReference type="Proteomes" id="UP000186806">
    <property type="component" value="Unassembled WGS sequence"/>
</dbReference>
<comment type="caution">
    <text evidence="1">The sequence shown here is derived from an EMBL/GenBank/DDBJ whole genome shotgun (WGS) entry which is preliminary data.</text>
</comment>
<evidence type="ECO:0000313" key="1">
    <source>
        <dbReference type="EMBL" id="OLO11348.1"/>
    </source>
</evidence>
<dbReference type="RefSeq" id="WP_075369243.1">
    <property type="nucleotide sequence ID" value="NZ_MSDQ01000024.1"/>
</dbReference>
<gene>
    <name evidence="1" type="ORF">BTW10_09655</name>
</gene>